<dbReference type="CDD" id="cd07814">
    <property type="entry name" value="SRPBCC_CalC_Aha1-like"/>
    <property type="match status" value="1"/>
</dbReference>
<dbReference type="SUPFAM" id="SSF55961">
    <property type="entry name" value="Bet v1-like"/>
    <property type="match status" value="1"/>
</dbReference>
<name>A0A1H9QDI2_9SPHI</name>
<dbReference type="EMBL" id="FOGG01000011">
    <property type="protein sequence ID" value="SER57929.1"/>
    <property type="molecule type" value="Genomic_DNA"/>
</dbReference>
<sequence length="149" mass="17103">MEKITFTNEIDASVEKVWDTLFGTETYPQWTVVFTEGSAVETDWKKGSKALFTDGKGNGMVSEIAESIPNEFMSIKHLGELKDGKETFPEGWEASFENYELKEKAGKTELTVSMDTNKEWKEYFENVWPKAIEKIKEIAQGTRKYHVET</sequence>
<evidence type="ECO:0000313" key="3">
    <source>
        <dbReference type="EMBL" id="SER57929.1"/>
    </source>
</evidence>
<dbReference type="Proteomes" id="UP000199572">
    <property type="component" value="Unassembled WGS sequence"/>
</dbReference>
<feature type="domain" description="Activator of Hsp90 ATPase homologue 1/2-like C-terminal" evidence="2">
    <location>
        <begin position="11"/>
        <end position="139"/>
    </location>
</feature>
<protein>
    <submittedName>
        <fullName evidence="3">Activator of Hsp90 ATPase homolog 1-like protein</fullName>
    </submittedName>
</protein>
<dbReference type="OrthoDB" id="384974at2"/>
<dbReference type="STRING" id="390241.SAMN04488023_111129"/>
<evidence type="ECO:0000259" key="2">
    <source>
        <dbReference type="Pfam" id="PF08327"/>
    </source>
</evidence>
<accession>A0A1H9QDI2</accession>
<dbReference type="Gene3D" id="3.30.530.20">
    <property type="match status" value="1"/>
</dbReference>
<keyword evidence="4" id="KW-1185">Reference proteome</keyword>
<dbReference type="AlphaFoldDB" id="A0A1H9QDI2"/>
<proteinExistence type="inferred from homology"/>
<dbReference type="InterPro" id="IPR013538">
    <property type="entry name" value="ASHA1/2-like_C"/>
</dbReference>
<dbReference type="Pfam" id="PF08327">
    <property type="entry name" value="AHSA1"/>
    <property type="match status" value="1"/>
</dbReference>
<dbReference type="RefSeq" id="WP_090884214.1">
    <property type="nucleotide sequence ID" value="NZ_FOGG01000011.1"/>
</dbReference>
<reference evidence="3 4" key="1">
    <citation type="submission" date="2016-10" db="EMBL/GenBank/DDBJ databases">
        <authorList>
            <person name="de Groot N.N."/>
        </authorList>
    </citation>
    <scope>NUCLEOTIDE SEQUENCE [LARGE SCALE GENOMIC DNA]</scope>
    <source>
        <strain evidence="3 4">DSM 18610</strain>
    </source>
</reference>
<evidence type="ECO:0000313" key="4">
    <source>
        <dbReference type="Proteomes" id="UP000199572"/>
    </source>
</evidence>
<evidence type="ECO:0000256" key="1">
    <source>
        <dbReference type="ARBA" id="ARBA00006817"/>
    </source>
</evidence>
<dbReference type="InterPro" id="IPR023393">
    <property type="entry name" value="START-like_dom_sf"/>
</dbReference>
<organism evidence="3 4">
    <name type="scientific">Pedobacter rhizosphaerae</name>
    <dbReference type="NCBI Taxonomy" id="390241"/>
    <lineage>
        <taxon>Bacteria</taxon>
        <taxon>Pseudomonadati</taxon>
        <taxon>Bacteroidota</taxon>
        <taxon>Sphingobacteriia</taxon>
        <taxon>Sphingobacteriales</taxon>
        <taxon>Sphingobacteriaceae</taxon>
        <taxon>Pedobacter</taxon>
    </lineage>
</organism>
<gene>
    <name evidence="3" type="ORF">SAMN04488023_111129</name>
</gene>
<comment type="similarity">
    <text evidence="1">Belongs to the AHA1 family.</text>
</comment>